<dbReference type="RefSeq" id="WP_105021650.1">
    <property type="nucleotide sequence ID" value="NZ_MSCM01000002.1"/>
</dbReference>
<evidence type="ECO:0000313" key="14">
    <source>
        <dbReference type="Proteomes" id="UP000239068"/>
    </source>
</evidence>
<dbReference type="PANTHER" id="PTHR30040">
    <property type="entry name" value="THIAMINE BIOSYNTHESIS LIPOPROTEIN APBE"/>
    <property type="match status" value="1"/>
</dbReference>
<comment type="caution">
    <text evidence="13">The sequence shown here is derived from an EMBL/GenBank/DDBJ whole genome shotgun (WGS) entry which is preliminary data.</text>
</comment>
<organism evidence="13 14">
    <name type="scientific">Polaribacter glomeratus</name>
    <dbReference type="NCBI Taxonomy" id="102"/>
    <lineage>
        <taxon>Bacteria</taxon>
        <taxon>Pseudomonadati</taxon>
        <taxon>Bacteroidota</taxon>
        <taxon>Flavobacteriia</taxon>
        <taxon>Flavobacteriales</taxon>
        <taxon>Flavobacteriaceae</taxon>
    </lineage>
</organism>
<evidence type="ECO:0000256" key="7">
    <source>
        <dbReference type="ARBA" id="ARBA00022842"/>
    </source>
</evidence>
<feature type="binding site" evidence="11">
    <location>
        <position position="167"/>
    </location>
    <ligand>
        <name>Mg(2+)</name>
        <dbReference type="ChEBI" id="CHEBI:18420"/>
    </ligand>
</feature>
<reference evidence="13 14" key="1">
    <citation type="submission" date="2016-12" db="EMBL/GenBank/DDBJ databases">
        <title>Trade-off between light-utilization and light-protection in marine flavobacteria.</title>
        <authorList>
            <person name="Kumagai Y."/>
            <person name="Yoshizawa S."/>
            <person name="Kogure K."/>
            <person name="Iwasaki W."/>
        </authorList>
    </citation>
    <scope>NUCLEOTIDE SEQUENCE [LARGE SCALE GENOMIC DNA]</scope>
    <source>
        <strain evidence="13 14">ATCC 43844</strain>
    </source>
</reference>
<evidence type="ECO:0000256" key="11">
    <source>
        <dbReference type="PIRSR" id="PIRSR006268-2"/>
    </source>
</evidence>
<feature type="binding site" evidence="11">
    <location>
        <position position="288"/>
    </location>
    <ligand>
        <name>Mg(2+)</name>
        <dbReference type="ChEBI" id="CHEBI:18420"/>
    </ligand>
</feature>
<evidence type="ECO:0000256" key="4">
    <source>
        <dbReference type="ARBA" id="ARBA00022679"/>
    </source>
</evidence>
<name>A0A2S7WFE4_9FLAO</name>
<keyword evidence="12" id="KW-1003">Cell membrane</keyword>
<evidence type="ECO:0000256" key="6">
    <source>
        <dbReference type="ARBA" id="ARBA00022827"/>
    </source>
</evidence>
<dbReference type="PANTHER" id="PTHR30040:SF2">
    <property type="entry name" value="FAD:PROTEIN FMN TRANSFERASE"/>
    <property type="match status" value="1"/>
</dbReference>
<dbReference type="SUPFAM" id="SSF143631">
    <property type="entry name" value="ApbE-like"/>
    <property type="match status" value="1"/>
</dbReference>
<keyword evidence="3 10" id="KW-0285">Flavoprotein</keyword>
<keyword evidence="14" id="KW-1185">Reference proteome</keyword>
<dbReference type="PROSITE" id="PS51257">
    <property type="entry name" value="PROKAR_LIPOPROTEIN"/>
    <property type="match status" value="1"/>
</dbReference>
<keyword evidence="6 10" id="KW-0274">FAD</keyword>
<evidence type="ECO:0000313" key="13">
    <source>
        <dbReference type="EMBL" id="PQJ76343.1"/>
    </source>
</evidence>
<dbReference type="AlphaFoldDB" id="A0A2S7WFE4"/>
<accession>A0A2S7WFE4</accession>
<dbReference type="PIRSF" id="PIRSF006268">
    <property type="entry name" value="ApbE"/>
    <property type="match status" value="1"/>
</dbReference>
<dbReference type="InterPro" id="IPR024932">
    <property type="entry name" value="ApbE"/>
</dbReference>
<evidence type="ECO:0000256" key="2">
    <source>
        <dbReference type="ARBA" id="ARBA00016337"/>
    </source>
</evidence>
<evidence type="ECO:0000256" key="3">
    <source>
        <dbReference type="ARBA" id="ARBA00022630"/>
    </source>
</evidence>
<keyword evidence="7 10" id="KW-0460">Magnesium</keyword>
<protein>
    <recommendedName>
        <fullName evidence="2 10">FAD:protein FMN transferase</fullName>
        <ecNumber evidence="1 10">2.7.1.180</ecNumber>
    </recommendedName>
    <alternativeName>
        <fullName evidence="8 10">Flavin transferase</fullName>
    </alternativeName>
</protein>
<evidence type="ECO:0000256" key="1">
    <source>
        <dbReference type="ARBA" id="ARBA00011955"/>
    </source>
</evidence>
<sequence length="331" mass="37184">MKLKKIITFLIILLILIACKQEIRNKDFTLQGLVFGTTYKITYLDAATNYQNSIDSLFLLINTATSTYISTSDISKINSGDSTIVVDAIFSEVFQKSKKIYKETDGFFDPTVGNLVNAYGFGPKNERKDLTEDEVKEQMQFVGFDKVSLKDRKIIKQDSKIYLDFNAIAKGFGIDVVARFFDEKKIENYLIEIGGEIRAKGTKNNQKPWLIRVVDPTNAAENEGFKNINLSNKSMATSGNYRKFRVTADGKKYVHTINPKTGFATESNLLSASVIASADCADVDAYATAFMAMGLERTKAFLKNHPELEVILLFSNTEGIIEEYATYTFHQ</sequence>
<evidence type="ECO:0000256" key="8">
    <source>
        <dbReference type="ARBA" id="ARBA00031306"/>
    </source>
</evidence>
<keyword evidence="5 10" id="KW-0479">Metal-binding</keyword>
<dbReference type="EMBL" id="MSCM01000002">
    <property type="protein sequence ID" value="PQJ76343.1"/>
    <property type="molecule type" value="Genomic_DNA"/>
</dbReference>
<dbReference type="EC" id="2.7.1.180" evidence="1 10"/>
<proteinExistence type="inferred from homology"/>
<keyword evidence="4 10" id="KW-0808">Transferase</keyword>
<keyword evidence="12" id="KW-0997">Cell inner membrane</keyword>
<evidence type="ECO:0000256" key="9">
    <source>
        <dbReference type="ARBA" id="ARBA00048540"/>
    </source>
</evidence>
<evidence type="ECO:0000256" key="12">
    <source>
        <dbReference type="RuleBase" id="RU363002"/>
    </source>
</evidence>
<comment type="catalytic activity">
    <reaction evidence="9 10 12">
        <text>L-threonyl-[protein] + FAD = FMN-L-threonyl-[protein] + AMP + H(+)</text>
        <dbReference type="Rhea" id="RHEA:36847"/>
        <dbReference type="Rhea" id="RHEA-COMP:11060"/>
        <dbReference type="Rhea" id="RHEA-COMP:11061"/>
        <dbReference type="ChEBI" id="CHEBI:15378"/>
        <dbReference type="ChEBI" id="CHEBI:30013"/>
        <dbReference type="ChEBI" id="CHEBI:57692"/>
        <dbReference type="ChEBI" id="CHEBI:74257"/>
        <dbReference type="ChEBI" id="CHEBI:456215"/>
        <dbReference type="EC" id="2.7.1.180"/>
    </reaction>
</comment>
<dbReference type="Pfam" id="PF02424">
    <property type="entry name" value="ApbE"/>
    <property type="match status" value="1"/>
</dbReference>
<comment type="cofactor">
    <cofactor evidence="11">
        <name>Mg(2+)</name>
        <dbReference type="ChEBI" id="CHEBI:18420"/>
    </cofactor>
    <cofactor evidence="11">
        <name>Mn(2+)</name>
        <dbReference type="ChEBI" id="CHEBI:29035"/>
    </cofactor>
    <text evidence="11">Magnesium. Can also use manganese.</text>
</comment>
<dbReference type="GO" id="GO:0005886">
    <property type="term" value="C:plasma membrane"/>
    <property type="evidence" value="ECO:0007669"/>
    <property type="project" value="UniProtKB-SubCell"/>
</dbReference>
<evidence type="ECO:0000256" key="5">
    <source>
        <dbReference type="ARBA" id="ARBA00022723"/>
    </source>
</evidence>
<dbReference type="InterPro" id="IPR003374">
    <property type="entry name" value="ApbE-like_sf"/>
</dbReference>
<dbReference type="Gene3D" id="3.10.520.10">
    <property type="entry name" value="ApbE-like domains"/>
    <property type="match status" value="1"/>
</dbReference>
<dbReference type="OrthoDB" id="9778595at2"/>
<keyword evidence="12" id="KW-0449">Lipoprotein</keyword>
<comment type="function">
    <text evidence="12">Flavin transferase that catalyzes the transfer of the FMN moiety of FAD and its covalent binding to the hydroxyl group of a threonine residue in a target flavoprotein.</text>
</comment>
<gene>
    <name evidence="13" type="ORF">BTO16_10520</name>
</gene>
<comment type="similarity">
    <text evidence="10 12">Belongs to the ApbE family.</text>
</comment>
<dbReference type="GO" id="GO:0016740">
    <property type="term" value="F:transferase activity"/>
    <property type="evidence" value="ECO:0007669"/>
    <property type="project" value="UniProtKB-UniRule"/>
</dbReference>
<keyword evidence="12" id="KW-0472">Membrane</keyword>
<comment type="subcellular location">
    <subcellularLocation>
        <location evidence="12">Cell inner membrane</location>
        <topology evidence="12">Lipid-anchor</topology>
        <orientation evidence="12">Periplasmic side</orientation>
    </subcellularLocation>
</comment>
<dbReference type="GO" id="GO:0046872">
    <property type="term" value="F:metal ion binding"/>
    <property type="evidence" value="ECO:0007669"/>
    <property type="project" value="UniProtKB-UniRule"/>
</dbReference>
<dbReference type="Proteomes" id="UP000239068">
    <property type="component" value="Unassembled WGS sequence"/>
</dbReference>
<evidence type="ECO:0000256" key="10">
    <source>
        <dbReference type="PIRNR" id="PIRNR006268"/>
    </source>
</evidence>
<feature type="binding site" evidence="11">
    <location>
        <position position="284"/>
    </location>
    <ligand>
        <name>Mg(2+)</name>
        <dbReference type="ChEBI" id="CHEBI:18420"/>
    </ligand>
</feature>